<dbReference type="RefSeq" id="XP_007418926.1">
    <property type="nucleotide sequence ID" value="XM_007418864.1"/>
</dbReference>
<organism evidence="3">
    <name type="scientific">Melampsora larici-populina (strain 98AG31 / pathotype 3-4-7)</name>
    <name type="common">Poplar leaf rust fungus</name>
    <dbReference type="NCBI Taxonomy" id="747676"/>
    <lineage>
        <taxon>Eukaryota</taxon>
        <taxon>Fungi</taxon>
        <taxon>Dikarya</taxon>
        <taxon>Basidiomycota</taxon>
        <taxon>Pucciniomycotina</taxon>
        <taxon>Pucciniomycetes</taxon>
        <taxon>Pucciniales</taxon>
        <taxon>Melampsoraceae</taxon>
        <taxon>Melampsora</taxon>
    </lineage>
</organism>
<name>F4SC27_MELLP</name>
<dbReference type="EMBL" id="GL883198">
    <property type="protein sequence ID" value="EGF97806.1"/>
    <property type="molecule type" value="Genomic_DNA"/>
</dbReference>
<dbReference type="OrthoDB" id="2510563at2759"/>
<accession>F4SC27</accession>
<gene>
    <name evidence="2" type="ORF">MELLADRAFT_84237</name>
</gene>
<dbReference type="VEuPathDB" id="FungiDB:MELLADRAFT_84237"/>
<reference evidence="3" key="1">
    <citation type="journal article" date="2011" name="Proc. Natl. Acad. Sci. U.S.A.">
        <title>Obligate biotrophy features unraveled by the genomic analysis of rust fungi.</title>
        <authorList>
            <person name="Duplessis S."/>
            <person name="Cuomo C.A."/>
            <person name="Lin Y.-C."/>
            <person name="Aerts A."/>
            <person name="Tisserant E."/>
            <person name="Veneault-Fourrey C."/>
            <person name="Joly D.L."/>
            <person name="Hacquard S."/>
            <person name="Amselem J."/>
            <person name="Cantarel B.L."/>
            <person name="Chiu R."/>
            <person name="Coutinho P.M."/>
            <person name="Feau N."/>
            <person name="Field M."/>
            <person name="Frey P."/>
            <person name="Gelhaye E."/>
            <person name="Goldberg J."/>
            <person name="Grabherr M.G."/>
            <person name="Kodira C.D."/>
            <person name="Kohler A."/>
            <person name="Kuees U."/>
            <person name="Lindquist E.A."/>
            <person name="Lucas S.M."/>
            <person name="Mago R."/>
            <person name="Mauceli E."/>
            <person name="Morin E."/>
            <person name="Murat C."/>
            <person name="Pangilinan J.L."/>
            <person name="Park R."/>
            <person name="Pearson M."/>
            <person name="Quesneville H."/>
            <person name="Rouhier N."/>
            <person name="Sakthikumar S."/>
            <person name="Salamov A.A."/>
            <person name="Schmutz J."/>
            <person name="Selles B."/>
            <person name="Shapiro H."/>
            <person name="Tanguay P."/>
            <person name="Tuskan G.A."/>
            <person name="Henrissat B."/>
            <person name="Van de Peer Y."/>
            <person name="Rouze P."/>
            <person name="Ellis J.G."/>
            <person name="Dodds P.N."/>
            <person name="Schein J.E."/>
            <person name="Zhong S."/>
            <person name="Hamelin R.C."/>
            <person name="Grigoriev I.V."/>
            <person name="Szabo L.J."/>
            <person name="Martin F."/>
        </authorList>
    </citation>
    <scope>NUCLEOTIDE SEQUENCE [LARGE SCALE GENOMIC DNA]</scope>
    <source>
        <strain evidence="3">98AG31 / pathotype 3-4-7</strain>
    </source>
</reference>
<dbReference type="Proteomes" id="UP000001072">
    <property type="component" value="Unassembled WGS sequence"/>
</dbReference>
<dbReference type="InParanoid" id="F4SC27"/>
<protein>
    <submittedName>
        <fullName evidence="2">Uncharacterized protein</fullName>
    </submittedName>
</protein>
<dbReference type="KEGG" id="mlr:MELLADRAFT_84237"/>
<dbReference type="HOGENOM" id="CLU_058484_0_0_1"/>
<feature type="region of interest" description="Disordered" evidence="1">
    <location>
        <begin position="1"/>
        <end position="79"/>
    </location>
</feature>
<dbReference type="GeneID" id="18933404"/>
<evidence type="ECO:0000313" key="3">
    <source>
        <dbReference type="Proteomes" id="UP000001072"/>
    </source>
</evidence>
<evidence type="ECO:0000256" key="1">
    <source>
        <dbReference type="SAM" id="MobiDB-lite"/>
    </source>
</evidence>
<feature type="compositionally biased region" description="Basic and acidic residues" evidence="1">
    <location>
        <begin position="1"/>
        <end position="10"/>
    </location>
</feature>
<feature type="compositionally biased region" description="Basic and acidic residues" evidence="1">
    <location>
        <begin position="63"/>
        <end position="75"/>
    </location>
</feature>
<dbReference type="AlphaFoldDB" id="F4SC27"/>
<feature type="region of interest" description="Disordered" evidence="1">
    <location>
        <begin position="357"/>
        <end position="396"/>
    </location>
</feature>
<sequence>MSNSLDERNEPSTQKCSKKSKPRKRVQEPTNEPEAEVAQSLVYPEAPPSMDSEAKKGAGKRANQKETGKQKKARDLLNAGRIPSPSYPFTLRPISHLWILRYMKSFGPCSGQPDVPCWYNIRFVGKPASNALELILRTFRRAKIDVKNVITLATGWAKGDWMFYIPRRASICGLAGSDLRYSKGYFLGAGRIPKIEFIVIPVIYSTETDNEADSVLVPIVLMGIPFYDSDLNLDQYLYEAITARNKNLGIRQVLVKERYMIRGVRTNDLRCHVAIDPSCVHEWDFENPMKLVLQGWDNDGVPRPEIWPVTMRHIDECSCCGSFFHLAEDGITEVECITRIHRRMLIERREEVAAEKAKSRLKPLQDRPSSVSLHPPLPTASSTSDKKTNIGFIVTS</sequence>
<keyword evidence="3" id="KW-1185">Reference proteome</keyword>
<evidence type="ECO:0000313" key="2">
    <source>
        <dbReference type="EMBL" id="EGF97806.1"/>
    </source>
</evidence>
<proteinExistence type="predicted"/>